<accession>A0ABV6U250</accession>
<keyword evidence="7" id="KW-1185">Reference proteome</keyword>
<dbReference type="InterPro" id="IPR012794">
    <property type="entry name" value="PcaR_PcaU"/>
</dbReference>
<dbReference type="RefSeq" id="WP_394300734.1">
    <property type="nucleotide sequence ID" value="NZ_JBHMQT010000014.1"/>
</dbReference>
<evidence type="ECO:0000256" key="1">
    <source>
        <dbReference type="ARBA" id="ARBA00023015"/>
    </source>
</evidence>
<name>A0ABV6U250_9ACTN</name>
<dbReference type="SUPFAM" id="SSF55781">
    <property type="entry name" value="GAF domain-like"/>
    <property type="match status" value="2"/>
</dbReference>
<dbReference type="InterPro" id="IPR036390">
    <property type="entry name" value="WH_DNA-bd_sf"/>
</dbReference>
<dbReference type="PROSITE" id="PS51078">
    <property type="entry name" value="ICLR_ED"/>
    <property type="match status" value="2"/>
</dbReference>
<dbReference type="Pfam" id="PF09339">
    <property type="entry name" value="HTH_IclR"/>
    <property type="match status" value="2"/>
</dbReference>
<feature type="domain" description="HTH iclR-type" evidence="4">
    <location>
        <begin position="296"/>
        <end position="354"/>
    </location>
</feature>
<keyword evidence="3" id="KW-0804">Transcription</keyword>
<dbReference type="InterPro" id="IPR036388">
    <property type="entry name" value="WH-like_DNA-bd_sf"/>
</dbReference>
<dbReference type="SUPFAM" id="SSF46785">
    <property type="entry name" value="Winged helix' DNA-binding domain"/>
    <property type="match status" value="2"/>
</dbReference>
<proteinExistence type="predicted"/>
<keyword evidence="2" id="KW-0238">DNA-binding</keyword>
<evidence type="ECO:0000313" key="6">
    <source>
        <dbReference type="EMBL" id="MFC0862534.1"/>
    </source>
</evidence>
<dbReference type="PROSITE" id="PS51077">
    <property type="entry name" value="HTH_ICLR"/>
    <property type="match status" value="2"/>
</dbReference>
<dbReference type="Gene3D" id="3.30.450.40">
    <property type="match status" value="2"/>
</dbReference>
<feature type="domain" description="IclR-ED" evidence="5">
    <location>
        <begin position="81"/>
        <end position="274"/>
    </location>
</feature>
<dbReference type="EMBL" id="JBHMQT010000014">
    <property type="protein sequence ID" value="MFC0862534.1"/>
    <property type="molecule type" value="Genomic_DNA"/>
</dbReference>
<dbReference type="InterPro" id="IPR029016">
    <property type="entry name" value="GAF-like_dom_sf"/>
</dbReference>
<sequence length="549" mass="58429">MTEATTGEALPAGDPPKEAVGPLVRGLAVIRRLSLAGGRRTVSDLTRDAGLARSTVDRVLGTLVRLGYVRPAGRDAVLALALMELGNAYLAASRLPGLLGPYADRLADELDESVSLAVPDADGVRFVHQAPRRRRMTAVFRVGDLLPAECAAPGALFAAGWSPADWERWRTRVASDPGYAGFPVLPSDHDGGLGADSFEDRVVRARQEGWSIDDQLIEPGLVAVAVPVCDATGRVLCAASVVSHTSRHDTASLRDAMLPRLRETAAAMEHALTTPPAPGPVGTARACVSDSGSEFVESLARGLAVLTGFTTAGMSLSALAEATGLPRATVRRALITLTHLGYVAAEGRVFRLTPRVLDLGYACLARLTLPQIAQPHLTWLAGEVRDSASMAILAGDDIRYVARVPTERIMSVDITVGTRFPAYATSMGRVLLAGLGEADRAAYLARADPRPLTRHTVTSPVPLAELLDQVRRDGYALVDQELEEGLRSIAVPVRDRAGEVVAAVNVSTHAHRQTAERTREAVLPPLREAAARIEHDLHIATRFARIPTA</sequence>
<dbReference type="Gene3D" id="1.10.10.10">
    <property type="entry name" value="Winged helix-like DNA-binding domain superfamily/Winged helix DNA-binding domain"/>
    <property type="match status" value="2"/>
</dbReference>
<feature type="domain" description="IclR-ED" evidence="5">
    <location>
        <begin position="355"/>
        <end position="539"/>
    </location>
</feature>
<keyword evidence="1" id="KW-0805">Transcription regulation</keyword>
<comment type="caution">
    <text evidence="6">The sequence shown here is derived from an EMBL/GenBank/DDBJ whole genome shotgun (WGS) entry which is preliminary data.</text>
</comment>
<evidence type="ECO:0000256" key="2">
    <source>
        <dbReference type="ARBA" id="ARBA00023125"/>
    </source>
</evidence>
<gene>
    <name evidence="6" type="ORF">ACFHYQ_09530</name>
</gene>
<dbReference type="NCBIfam" id="TIGR02431">
    <property type="entry name" value="pcaR_pcaU"/>
    <property type="match status" value="1"/>
</dbReference>
<evidence type="ECO:0000259" key="5">
    <source>
        <dbReference type="PROSITE" id="PS51078"/>
    </source>
</evidence>
<organism evidence="6 7">
    <name type="scientific">Sphaerimonospora cavernae</name>
    <dbReference type="NCBI Taxonomy" id="1740611"/>
    <lineage>
        <taxon>Bacteria</taxon>
        <taxon>Bacillati</taxon>
        <taxon>Actinomycetota</taxon>
        <taxon>Actinomycetes</taxon>
        <taxon>Streptosporangiales</taxon>
        <taxon>Streptosporangiaceae</taxon>
        <taxon>Sphaerimonospora</taxon>
    </lineage>
</organism>
<protein>
    <submittedName>
        <fullName evidence="6">IclR family transcriptional regulator C-terminal domain-containing protein</fullName>
    </submittedName>
</protein>
<reference evidence="6 7" key="1">
    <citation type="submission" date="2024-09" db="EMBL/GenBank/DDBJ databases">
        <authorList>
            <person name="Sun Q."/>
            <person name="Mori K."/>
        </authorList>
    </citation>
    <scope>NUCLEOTIDE SEQUENCE [LARGE SCALE GENOMIC DNA]</scope>
    <source>
        <strain evidence="6 7">TBRC 1851</strain>
    </source>
</reference>
<evidence type="ECO:0000259" key="4">
    <source>
        <dbReference type="PROSITE" id="PS51077"/>
    </source>
</evidence>
<dbReference type="InterPro" id="IPR050707">
    <property type="entry name" value="HTH_MetabolicPath_Reg"/>
</dbReference>
<evidence type="ECO:0000313" key="7">
    <source>
        <dbReference type="Proteomes" id="UP001589870"/>
    </source>
</evidence>
<dbReference type="SMART" id="SM00346">
    <property type="entry name" value="HTH_ICLR"/>
    <property type="match status" value="2"/>
</dbReference>
<dbReference type="PANTHER" id="PTHR30136:SF34">
    <property type="entry name" value="TRANSCRIPTIONAL REGULATOR"/>
    <property type="match status" value="1"/>
</dbReference>
<dbReference type="InterPro" id="IPR014757">
    <property type="entry name" value="Tscrpt_reg_IclR_C"/>
</dbReference>
<evidence type="ECO:0000256" key="3">
    <source>
        <dbReference type="ARBA" id="ARBA00023163"/>
    </source>
</evidence>
<feature type="domain" description="HTH iclR-type" evidence="4">
    <location>
        <begin position="20"/>
        <end position="82"/>
    </location>
</feature>
<dbReference type="PANTHER" id="PTHR30136">
    <property type="entry name" value="HELIX-TURN-HELIX TRANSCRIPTIONAL REGULATOR, ICLR FAMILY"/>
    <property type="match status" value="1"/>
</dbReference>
<dbReference type="InterPro" id="IPR005471">
    <property type="entry name" value="Tscrpt_reg_IclR_N"/>
</dbReference>
<dbReference type="Proteomes" id="UP001589870">
    <property type="component" value="Unassembled WGS sequence"/>
</dbReference>
<dbReference type="Pfam" id="PF01614">
    <property type="entry name" value="IclR_C"/>
    <property type="match status" value="2"/>
</dbReference>